<dbReference type="RefSeq" id="WP_089687172.1">
    <property type="nucleotide sequence ID" value="NZ_FNFO01000012.1"/>
</dbReference>
<accession>A0A1G9SCE8</accession>
<evidence type="ECO:0000313" key="2">
    <source>
        <dbReference type="Proteomes" id="UP000198510"/>
    </source>
</evidence>
<organism evidence="1 2">
    <name type="scientific">Catalinimonas alkaloidigena</name>
    <dbReference type="NCBI Taxonomy" id="1075417"/>
    <lineage>
        <taxon>Bacteria</taxon>
        <taxon>Pseudomonadati</taxon>
        <taxon>Bacteroidota</taxon>
        <taxon>Cytophagia</taxon>
        <taxon>Cytophagales</taxon>
        <taxon>Catalimonadaceae</taxon>
        <taxon>Catalinimonas</taxon>
    </lineage>
</organism>
<dbReference type="EMBL" id="FNFO01000012">
    <property type="protein sequence ID" value="SDM33173.1"/>
    <property type="molecule type" value="Genomic_DNA"/>
</dbReference>
<keyword evidence="2" id="KW-1185">Reference proteome</keyword>
<reference evidence="1 2" key="1">
    <citation type="submission" date="2016-10" db="EMBL/GenBank/DDBJ databases">
        <authorList>
            <person name="de Groot N.N."/>
        </authorList>
    </citation>
    <scope>NUCLEOTIDE SEQUENCE [LARGE SCALE GENOMIC DNA]</scope>
    <source>
        <strain evidence="1 2">DSM 25186</strain>
    </source>
</reference>
<sequence>MLTALCLISLAGKGQSTCRVWEHLLGQLETQGYHLTIDTTYADTLRFVAYDELVALPALRDGERTRLDSTGTPSPSKSTPGTVAFSSSEGRFVATDTVLLATRQRIWVFAKGTQPLASASGRKVYPRLQLQHLHLLRPEEATRLQAATAAIIHHPDLWNDKAYDCMLEDDQHHLIYLNAQTWLFRETIEELCAQTERFLQK</sequence>
<proteinExistence type="predicted"/>
<dbReference type="AlphaFoldDB" id="A0A1G9SCE8"/>
<name>A0A1G9SCE8_9BACT</name>
<evidence type="ECO:0000313" key="1">
    <source>
        <dbReference type="EMBL" id="SDM33173.1"/>
    </source>
</evidence>
<protein>
    <submittedName>
        <fullName evidence="1">Uncharacterized protein</fullName>
    </submittedName>
</protein>
<gene>
    <name evidence="1" type="ORF">SAMN05421823_112113</name>
</gene>
<dbReference type="Proteomes" id="UP000198510">
    <property type="component" value="Unassembled WGS sequence"/>
</dbReference>